<protein>
    <submittedName>
        <fullName evidence="1">Uncharacterized protein</fullName>
    </submittedName>
</protein>
<keyword evidence="2" id="KW-1185">Reference proteome</keyword>
<accession>A0ACC2CR00</accession>
<evidence type="ECO:0000313" key="1">
    <source>
        <dbReference type="EMBL" id="KAJ7544451.1"/>
    </source>
</evidence>
<organism evidence="1 2">
    <name type="scientific">Diphasiastrum complanatum</name>
    <name type="common">Issler's clubmoss</name>
    <name type="synonym">Lycopodium complanatum</name>
    <dbReference type="NCBI Taxonomy" id="34168"/>
    <lineage>
        <taxon>Eukaryota</taxon>
        <taxon>Viridiplantae</taxon>
        <taxon>Streptophyta</taxon>
        <taxon>Embryophyta</taxon>
        <taxon>Tracheophyta</taxon>
        <taxon>Lycopodiopsida</taxon>
        <taxon>Lycopodiales</taxon>
        <taxon>Lycopodiaceae</taxon>
        <taxon>Lycopodioideae</taxon>
        <taxon>Diphasiastrum</taxon>
    </lineage>
</organism>
<comment type="caution">
    <text evidence="1">The sequence shown here is derived from an EMBL/GenBank/DDBJ whole genome shotgun (WGS) entry which is preliminary data.</text>
</comment>
<sequence>MFRPSMLTTQTCLAPYFTMCRPSILTLNLSPSSQIPAKYPLAKGVDEPSNFNCPTVQASRQKKQKQKHENGIVLCYSWGLIAISMAALRRCMRWGSLAAASLAAVSVAPSSFSNRLLSEHVSNSDRLSSSWISLSMGMPLDNSISGLATVGEGLLRSYRAVYTFTVNTCDYKYSLRHYEEKTEDYYKALSEVHIRAAKRILKLCETNRGFYTKAGQFVASMQQMPKEVTSTLAILQDKAQPWPFTAIEKVFLEEFEKSPLEMYAEFDAQPIAAASLAQVHHAVLKNGQDVAVKVQYPGLQQQFLIDIITMKILSKAIAWVFPEYQFEWIVPEFEKNLSKELDFLQEASNAEKTGRNFSKKEVVKVPEIHWELCTKRVLTMQFMYGWKVDDVQSLVKAGIDPKKVAEVLAEVFAAMIFCHGFVHGDPHPGNILVSGSGNKFASNRSDFAIVLLDHGLYRELDEQFRSEFCHLWKALILLDPVKLREAGERLGAGRYYRYLPVIFTGRSLSSKSGLGQGMSPEEKMYLKDELRNFSVGDISQFMEGLPRDFLTILRTDGLLRSIIAKLGAESRVRLLIYAKYAVLGAALRHDDAPDRPAQNWKVALKASLEYGQLRIRLETLEIAHKLESCYRALVNWLRAFGSGIQGLFSLGLSIVYGC</sequence>
<dbReference type="EMBL" id="CM055100">
    <property type="protein sequence ID" value="KAJ7544451.1"/>
    <property type="molecule type" value="Genomic_DNA"/>
</dbReference>
<gene>
    <name evidence="1" type="ORF">O6H91_09G079800</name>
</gene>
<proteinExistence type="predicted"/>
<name>A0ACC2CR00_DIPCM</name>
<dbReference type="Proteomes" id="UP001162992">
    <property type="component" value="Chromosome 9"/>
</dbReference>
<reference evidence="2" key="1">
    <citation type="journal article" date="2024" name="Proc. Natl. Acad. Sci. U.S.A.">
        <title>Extraordinary preservation of gene collinearity over three hundred million years revealed in homosporous lycophytes.</title>
        <authorList>
            <person name="Li C."/>
            <person name="Wickell D."/>
            <person name="Kuo L.Y."/>
            <person name="Chen X."/>
            <person name="Nie B."/>
            <person name="Liao X."/>
            <person name="Peng D."/>
            <person name="Ji J."/>
            <person name="Jenkins J."/>
            <person name="Williams M."/>
            <person name="Shu S."/>
            <person name="Plott C."/>
            <person name="Barry K."/>
            <person name="Rajasekar S."/>
            <person name="Grimwood J."/>
            <person name="Han X."/>
            <person name="Sun S."/>
            <person name="Hou Z."/>
            <person name="He W."/>
            <person name="Dai G."/>
            <person name="Sun C."/>
            <person name="Schmutz J."/>
            <person name="Leebens-Mack J.H."/>
            <person name="Li F.W."/>
            <person name="Wang L."/>
        </authorList>
    </citation>
    <scope>NUCLEOTIDE SEQUENCE [LARGE SCALE GENOMIC DNA]</scope>
    <source>
        <strain evidence="2">cv. PW_Plant_1</strain>
    </source>
</reference>
<evidence type="ECO:0000313" key="2">
    <source>
        <dbReference type="Proteomes" id="UP001162992"/>
    </source>
</evidence>